<dbReference type="InterPro" id="IPR007681">
    <property type="entry name" value="Mog1"/>
</dbReference>
<dbReference type="GO" id="GO:0006606">
    <property type="term" value="P:protein import into nucleus"/>
    <property type="evidence" value="ECO:0007669"/>
    <property type="project" value="TreeGrafter"/>
</dbReference>
<dbReference type="PANTHER" id="PTHR15837">
    <property type="entry name" value="RAN GUANINE NUCLEOTIDE RELEASE FACTOR"/>
    <property type="match status" value="1"/>
</dbReference>
<dbReference type="Gene3D" id="3.40.50.1010">
    <property type="entry name" value="5'-nuclease"/>
    <property type="match status" value="1"/>
</dbReference>
<proteinExistence type="predicted"/>
<gene>
    <name evidence="3" type="ORF">K489DRAFT_385415</name>
</gene>
<dbReference type="Proteomes" id="UP000504637">
    <property type="component" value="Unplaced"/>
</dbReference>
<evidence type="ECO:0000313" key="3">
    <source>
        <dbReference type="RefSeq" id="XP_033454962.1"/>
    </source>
</evidence>
<dbReference type="GeneID" id="54363898"/>
<accession>A0A6J3LPS0</accession>
<protein>
    <recommendedName>
        <fullName evidence="4">NYN domain-containing protein</fullName>
    </recommendedName>
</protein>
<feature type="region of interest" description="Disordered" evidence="1">
    <location>
        <begin position="116"/>
        <end position="153"/>
    </location>
</feature>
<evidence type="ECO:0008006" key="4">
    <source>
        <dbReference type="Google" id="ProtNLM"/>
    </source>
</evidence>
<feature type="region of interest" description="Disordered" evidence="1">
    <location>
        <begin position="376"/>
        <end position="406"/>
    </location>
</feature>
<dbReference type="OrthoDB" id="5590473at2759"/>
<evidence type="ECO:0000313" key="2">
    <source>
        <dbReference type="Proteomes" id="UP000504637"/>
    </source>
</evidence>
<organism evidence="3">
    <name type="scientific">Dissoconium aciculare CBS 342.82</name>
    <dbReference type="NCBI Taxonomy" id="1314786"/>
    <lineage>
        <taxon>Eukaryota</taxon>
        <taxon>Fungi</taxon>
        <taxon>Dikarya</taxon>
        <taxon>Ascomycota</taxon>
        <taxon>Pezizomycotina</taxon>
        <taxon>Dothideomycetes</taxon>
        <taxon>Dothideomycetidae</taxon>
        <taxon>Mycosphaerellales</taxon>
        <taxon>Dissoconiaceae</taxon>
        <taxon>Dissoconium</taxon>
    </lineage>
</organism>
<feature type="compositionally biased region" description="Low complexity" evidence="1">
    <location>
        <begin position="389"/>
        <end position="402"/>
    </location>
</feature>
<dbReference type="GO" id="GO:0031267">
    <property type="term" value="F:small GTPase binding"/>
    <property type="evidence" value="ECO:0007669"/>
    <property type="project" value="TreeGrafter"/>
</dbReference>
<dbReference type="RefSeq" id="XP_033454962.1">
    <property type="nucleotide sequence ID" value="XM_033606098.1"/>
</dbReference>
<name>A0A6J3LPS0_9PEZI</name>
<dbReference type="GO" id="GO:0005634">
    <property type="term" value="C:nucleus"/>
    <property type="evidence" value="ECO:0007669"/>
    <property type="project" value="TreeGrafter"/>
</dbReference>
<dbReference type="CDD" id="cd18724">
    <property type="entry name" value="PIN_LabA-like"/>
    <property type="match status" value="1"/>
</dbReference>
<sequence length="514" mass="56386">MALSLGDFSRVLDITKQHEPLFLKDWDVSLLPATPSRDVEQLPGLGNFGDVWSFLGSPALSEPATPAALSTPLVNCALDLPPKQTKQGKPKLLAQSVQKPADKTQAVNTQAAKISNTPVTKAGSATPKKKKVTPQRPASPLFPKAPATAPAKVNAKAQTTITRDTTATNKLPLSVLKDASVTAPNTPTPKPKLAFLPASVQPLAGGGRPMQTEHRIKKPISQTPRSIEPKVARAPEDKDWDLFTRIMKNFPEDRKTLVAPMNLTTHNNDPNGVHIFVDASNIFIGFMKEMKLSRGIPDHVRIPRADLSFDSLALLMERRRPVAKRVLVGSTPHLPAFDKAKAVGYQCSILEKVEKARQLTERQVYFKEQEEARKLKSPYRSKSSRAQYSSGNTSGSDTGTASAPQFDRVKMVEQGVDEILHLKICESVLDHPGKPGTIVLATGDAAEAEYSDGFLKTLERALKHGWTVELLSWSRSISALYTKRSWSKQWGDRFRIIPLDEYAEDLLDMSIASA</sequence>
<dbReference type="GO" id="GO:0005085">
    <property type="term" value="F:guanyl-nucleotide exchange factor activity"/>
    <property type="evidence" value="ECO:0007669"/>
    <property type="project" value="TreeGrafter"/>
</dbReference>
<dbReference type="AlphaFoldDB" id="A0A6J3LPS0"/>
<reference evidence="3" key="1">
    <citation type="submission" date="2020-01" db="EMBL/GenBank/DDBJ databases">
        <authorList>
            <consortium name="DOE Joint Genome Institute"/>
            <person name="Haridas S."/>
            <person name="Albert R."/>
            <person name="Binder M."/>
            <person name="Bloem J."/>
            <person name="Labutti K."/>
            <person name="Salamov A."/>
            <person name="Andreopoulos B."/>
            <person name="Baker S.E."/>
            <person name="Barry K."/>
            <person name="Bills G."/>
            <person name="Bluhm B.H."/>
            <person name="Cannon C."/>
            <person name="Castanera R."/>
            <person name="Culley D.E."/>
            <person name="Daum C."/>
            <person name="Ezra D."/>
            <person name="Gonzalez J.B."/>
            <person name="Henrissat B."/>
            <person name="Kuo A."/>
            <person name="Liang C."/>
            <person name="Lipzen A."/>
            <person name="Lutzoni F."/>
            <person name="Magnuson J."/>
            <person name="Mondo S."/>
            <person name="Nolan M."/>
            <person name="Ohm R."/>
            <person name="Pangilinan J."/>
            <person name="Park H.-J."/>
            <person name="Ramirez L."/>
            <person name="Alfaro M."/>
            <person name="Sun H."/>
            <person name="Tritt A."/>
            <person name="Yoshinaga Y."/>
            <person name="Zwiers L.-H."/>
            <person name="Turgeon B.G."/>
            <person name="Goodwin S.B."/>
            <person name="Spatafora J.W."/>
            <person name="Crous P.W."/>
            <person name="Grigoriev I.V."/>
        </authorList>
    </citation>
    <scope>NUCLEOTIDE SEQUENCE</scope>
    <source>
        <strain evidence="3">CBS 342.82</strain>
    </source>
</reference>
<keyword evidence="2" id="KW-1185">Reference proteome</keyword>
<evidence type="ECO:0000256" key="1">
    <source>
        <dbReference type="SAM" id="MobiDB-lite"/>
    </source>
</evidence>
<reference evidence="3" key="3">
    <citation type="submission" date="2025-08" db="UniProtKB">
        <authorList>
            <consortium name="RefSeq"/>
        </authorList>
    </citation>
    <scope>IDENTIFICATION</scope>
    <source>
        <strain evidence="3">CBS 342.82</strain>
    </source>
</reference>
<reference evidence="3" key="2">
    <citation type="submission" date="2020-04" db="EMBL/GenBank/DDBJ databases">
        <authorList>
            <consortium name="NCBI Genome Project"/>
        </authorList>
    </citation>
    <scope>NUCLEOTIDE SEQUENCE</scope>
    <source>
        <strain evidence="3">CBS 342.82</strain>
    </source>
</reference>
<dbReference type="PANTHER" id="PTHR15837:SF5">
    <property type="entry name" value="NYN DOMAIN-CONTAINING PROTEIN"/>
    <property type="match status" value="1"/>
</dbReference>